<organism evidence="1 2">
    <name type="scientific">Pseudomonas eucalypticola</name>
    <dbReference type="NCBI Taxonomy" id="2599595"/>
    <lineage>
        <taxon>Bacteria</taxon>
        <taxon>Pseudomonadati</taxon>
        <taxon>Pseudomonadota</taxon>
        <taxon>Gammaproteobacteria</taxon>
        <taxon>Pseudomonadales</taxon>
        <taxon>Pseudomonadaceae</taxon>
        <taxon>Pseudomonas</taxon>
    </lineage>
</organism>
<dbReference type="AlphaFoldDB" id="A0A7D5DCZ0"/>
<evidence type="ECO:0000313" key="1">
    <source>
        <dbReference type="EMBL" id="QKZ07735.1"/>
    </source>
</evidence>
<protein>
    <submittedName>
        <fullName evidence="1">Uncharacterized protein</fullName>
    </submittedName>
</protein>
<dbReference type="KEGG" id="pez:HWQ56_19450"/>
<gene>
    <name evidence="1" type="ORF">HWQ56_19450</name>
</gene>
<proteinExistence type="predicted"/>
<name>A0A7D5DCZ0_9PSED</name>
<sequence length="169" mass="18024">MSESRVAQLLAGQSSIARKVFLHVPIQDSWSTHDIHNAAMAANSTTVSSYAIRRALGELKDAGIIREPVGGKFQRDAFSPKAKKEPAMPKVANDTVVSIKKPQVGALDALALLSGEVVSLADEIGNRLRKLAGRIEEVALSVEAEREGNAESLDKLKQLQSILKSIGGA</sequence>
<evidence type="ECO:0000313" key="2">
    <source>
        <dbReference type="Proteomes" id="UP000509568"/>
    </source>
</evidence>
<accession>A0A7D5DCZ0</accession>
<dbReference type="EMBL" id="CP056030">
    <property type="protein sequence ID" value="QKZ07735.1"/>
    <property type="molecule type" value="Genomic_DNA"/>
</dbReference>
<reference evidence="1 2" key="1">
    <citation type="submission" date="2020-06" db="EMBL/GenBank/DDBJ databases">
        <title>Pseudomonas eucalypticola sp. nov., an endophyte of Eucalyptus dunnii leaves with biocontrol ability of eucalyptus leaf blight.</title>
        <authorList>
            <person name="Liu Y."/>
            <person name="Song Z."/>
            <person name="Zeng H."/>
            <person name="Lu M."/>
            <person name="Wang X."/>
            <person name="Lian X."/>
            <person name="Zhang Q."/>
        </authorList>
    </citation>
    <scope>NUCLEOTIDE SEQUENCE [LARGE SCALE GENOMIC DNA]</scope>
    <source>
        <strain evidence="1 2">NP-1</strain>
    </source>
</reference>
<dbReference type="Proteomes" id="UP000509568">
    <property type="component" value="Chromosome"/>
</dbReference>
<keyword evidence="2" id="KW-1185">Reference proteome</keyword>